<sequence>MEELFGKTGNLRMFLKKASGPRTVTLPDGSILTLADLPLPQTRWVASRKAVVVAAVQYGLITRDEALRCYSLTEEELEAWIGAVTRHGRNALKITQLQKFRQEG</sequence>
<dbReference type="InterPro" id="IPR036388">
    <property type="entry name" value="WH-like_DNA-bd_sf"/>
</dbReference>
<comment type="caution">
    <text evidence="1">The sequence shown here is derived from an EMBL/GenBank/DDBJ whole genome shotgun (WGS) entry which is preliminary data.</text>
</comment>
<proteinExistence type="predicted"/>
<dbReference type="Gene3D" id="1.10.10.10">
    <property type="entry name" value="Winged helix-like DNA-binding domain superfamily/Winged helix DNA-binding domain"/>
    <property type="match status" value="1"/>
</dbReference>
<evidence type="ECO:0008006" key="3">
    <source>
        <dbReference type="Google" id="ProtNLM"/>
    </source>
</evidence>
<dbReference type="RefSeq" id="WP_373877473.1">
    <property type="nucleotide sequence ID" value="NZ_BSFH01000017.1"/>
</dbReference>
<dbReference type="SUPFAM" id="SSF48295">
    <property type="entry name" value="TrpR-like"/>
    <property type="match status" value="1"/>
</dbReference>
<reference evidence="1" key="1">
    <citation type="journal article" date="2014" name="Int. J. Syst. Evol. Microbiol.">
        <title>Complete genome sequence of Corynebacterium casei LMG S-19264T (=DSM 44701T), isolated from a smear-ripened cheese.</title>
        <authorList>
            <consortium name="US DOE Joint Genome Institute (JGI-PGF)"/>
            <person name="Walter F."/>
            <person name="Albersmeier A."/>
            <person name="Kalinowski J."/>
            <person name="Ruckert C."/>
        </authorList>
    </citation>
    <scope>NUCLEOTIDE SEQUENCE</scope>
    <source>
        <strain evidence="1">VKM B-2222</strain>
    </source>
</reference>
<organism evidence="1 2">
    <name type="scientific">Paracoccus kondratievae</name>
    <dbReference type="NCBI Taxonomy" id="135740"/>
    <lineage>
        <taxon>Bacteria</taxon>
        <taxon>Pseudomonadati</taxon>
        <taxon>Pseudomonadota</taxon>
        <taxon>Alphaproteobacteria</taxon>
        <taxon>Rhodobacterales</taxon>
        <taxon>Paracoccaceae</taxon>
        <taxon>Paracoccus</taxon>
    </lineage>
</organism>
<dbReference type="AlphaFoldDB" id="A0AAD3NX10"/>
<evidence type="ECO:0000313" key="1">
    <source>
        <dbReference type="EMBL" id="GLK63520.1"/>
    </source>
</evidence>
<gene>
    <name evidence="1" type="ORF">GCM10017635_09900</name>
</gene>
<evidence type="ECO:0000313" key="2">
    <source>
        <dbReference type="Proteomes" id="UP001143349"/>
    </source>
</evidence>
<dbReference type="EMBL" id="BSFH01000017">
    <property type="protein sequence ID" value="GLK63520.1"/>
    <property type="molecule type" value="Genomic_DNA"/>
</dbReference>
<keyword evidence="2" id="KW-1185">Reference proteome</keyword>
<dbReference type="InterPro" id="IPR010921">
    <property type="entry name" value="Trp_repressor/repl_initiator"/>
</dbReference>
<protein>
    <recommendedName>
        <fullName evidence="3">DUF1153 domain-containing protein</fullName>
    </recommendedName>
</protein>
<accession>A0AAD3NX10</accession>
<dbReference type="InterPro" id="IPR009534">
    <property type="entry name" value="DUF1153"/>
</dbReference>
<reference evidence="1" key="2">
    <citation type="submission" date="2023-01" db="EMBL/GenBank/DDBJ databases">
        <authorList>
            <person name="Sun Q."/>
            <person name="Evtushenko L."/>
        </authorList>
    </citation>
    <scope>NUCLEOTIDE SEQUENCE</scope>
    <source>
        <strain evidence="1">VKM B-2222</strain>
    </source>
</reference>
<name>A0AAD3NX10_9RHOB</name>
<dbReference type="Proteomes" id="UP001143349">
    <property type="component" value="Unassembled WGS sequence"/>
</dbReference>
<dbReference type="GO" id="GO:0043565">
    <property type="term" value="F:sequence-specific DNA binding"/>
    <property type="evidence" value="ECO:0007669"/>
    <property type="project" value="InterPro"/>
</dbReference>
<dbReference type="Pfam" id="PF06627">
    <property type="entry name" value="DUF1153"/>
    <property type="match status" value="1"/>
</dbReference>